<proteinExistence type="predicted"/>
<dbReference type="EMBL" id="NKYE01000020">
    <property type="protein sequence ID" value="OZM70465.1"/>
    <property type="molecule type" value="Genomic_DNA"/>
</dbReference>
<reference evidence="1 2" key="1">
    <citation type="submission" date="2017-07" db="EMBL/GenBank/DDBJ databases">
        <title>Amycolatopsis antarcticus sp. nov., isolated from the surface of an Antarcticus brown macroalga.</title>
        <authorList>
            <person name="Wang J."/>
            <person name="Leiva S."/>
            <person name="Huang J."/>
            <person name="Huang Y."/>
        </authorList>
    </citation>
    <scope>NUCLEOTIDE SEQUENCE [LARGE SCALE GENOMIC DNA]</scope>
    <source>
        <strain evidence="1 2">AU-G6</strain>
    </source>
</reference>
<evidence type="ECO:0000313" key="2">
    <source>
        <dbReference type="Proteomes" id="UP000242444"/>
    </source>
</evidence>
<comment type="caution">
    <text evidence="1">The sequence shown here is derived from an EMBL/GenBank/DDBJ whole genome shotgun (WGS) entry which is preliminary data.</text>
</comment>
<dbReference type="Proteomes" id="UP000242444">
    <property type="component" value="Unassembled WGS sequence"/>
</dbReference>
<dbReference type="InterPro" id="IPR045773">
    <property type="entry name" value="DUF6226"/>
</dbReference>
<name>A0A263CZD4_9PSEU</name>
<evidence type="ECO:0000313" key="1">
    <source>
        <dbReference type="EMBL" id="OZM70465.1"/>
    </source>
</evidence>
<dbReference type="OrthoDB" id="3290597at2"/>
<dbReference type="Pfam" id="PF19736">
    <property type="entry name" value="DUF6226"/>
    <property type="match status" value="1"/>
</dbReference>
<keyword evidence="2" id="KW-1185">Reference proteome</keyword>
<dbReference type="InParanoid" id="A0A263CZD4"/>
<sequence length="152" mass="16522">MSRWGPEGPPEEAYSRVSDPAKFAAVHVPGRRVLAELTRRYQVRAEEYQAQARPAREGRHAAQAGPAVRLVPADPAAWPLTIVFTAATGIEVWAGEEHRLHLPVCACDACDETTEESEVHLRDWVGLIVAGTLGEQMAPGAPARAAWQVRPA</sequence>
<gene>
    <name evidence="1" type="ORF">CFN78_25220</name>
</gene>
<accession>A0A263CZD4</accession>
<protein>
    <submittedName>
        <fullName evidence="1">Uncharacterized protein</fullName>
    </submittedName>
</protein>
<dbReference type="RefSeq" id="WP_094865523.1">
    <property type="nucleotide sequence ID" value="NZ_NKYE01000020.1"/>
</dbReference>
<organism evidence="1 2">
    <name type="scientific">Amycolatopsis antarctica</name>
    <dbReference type="NCBI Taxonomy" id="1854586"/>
    <lineage>
        <taxon>Bacteria</taxon>
        <taxon>Bacillati</taxon>
        <taxon>Actinomycetota</taxon>
        <taxon>Actinomycetes</taxon>
        <taxon>Pseudonocardiales</taxon>
        <taxon>Pseudonocardiaceae</taxon>
        <taxon>Amycolatopsis</taxon>
    </lineage>
</organism>
<dbReference type="AlphaFoldDB" id="A0A263CZD4"/>